<name>A0A0J1ATV2_9TREE</name>
<feature type="transmembrane region" description="Helical" evidence="5">
    <location>
        <begin position="94"/>
        <end position="119"/>
    </location>
</feature>
<evidence type="ECO:0000256" key="3">
    <source>
        <dbReference type="ARBA" id="ARBA00022989"/>
    </source>
</evidence>
<protein>
    <recommendedName>
        <fullName evidence="5">PRA1 family protein</fullName>
    </recommendedName>
</protein>
<evidence type="ECO:0000256" key="1">
    <source>
        <dbReference type="ARBA" id="ARBA00004141"/>
    </source>
</evidence>
<dbReference type="GO" id="GO:0005794">
    <property type="term" value="C:Golgi apparatus"/>
    <property type="evidence" value="ECO:0007669"/>
    <property type="project" value="TreeGrafter"/>
</dbReference>
<dbReference type="GO" id="GO:0016020">
    <property type="term" value="C:membrane"/>
    <property type="evidence" value="ECO:0007669"/>
    <property type="project" value="UniProtKB-SubCell"/>
</dbReference>
<dbReference type="GeneID" id="28980198"/>
<evidence type="ECO:0000313" key="6">
    <source>
        <dbReference type="EMBL" id="KLT38749.1"/>
    </source>
</evidence>
<keyword evidence="7" id="KW-1185">Reference proteome</keyword>
<sequence>MNMDMVGYLNTAQDTVRNLRETRLGQLRHPAEFFDYQRVSRPKDMGEYMKRAGYNISPLLLIALVFLIGGFIGINRFFSEPFEFQGRTITPQNLYIGLFLIGIPLLLLGGPISAFFWIVGASGVIVGAHAGLLEPGVESEYEGIETV</sequence>
<evidence type="ECO:0000256" key="5">
    <source>
        <dbReference type="RuleBase" id="RU363107"/>
    </source>
</evidence>
<gene>
    <name evidence="6" type="ORF">CC85DRAFT_15191</name>
</gene>
<dbReference type="PANTHER" id="PTHR19317">
    <property type="entry name" value="PRENYLATED RAB ACCEPTOR 1-RELATED"/>
    <property type="match status" value="1"/>
</dbReference>
<keyword evidence="3 5" id="KW-1133">Transmembrane helix</keyword>
<dbReference type="EMBL" id="KQ087285">
    <property type="protein sequence ID" value="KLT38749.1"/>
    <property type="molecule type" value="Genomic_DNA"/>
</dbReference>
<dbReference type="InterPro" id="IPR004895">
    <property type="entry name" value="Prenylated_rab_accept_PRA1"/>
</dbReference>
<dbReference type="PANTHER" id="PTHR19317:SF0">
    <property type="entry name" value="PRENYLATED RAB ACCEPTOR PROTEIN 1"/>
    <property type="match status" value="1"/>
</dbReference>
<keyword evidence="2 5" id="KW-0812">Transmembrane</keyword>
<evidence type="ECO:0000256" key="2">
    <source>
        <dbReference type="ARBA" id="ARBA00022692"/>
    </source>
</evidence>
<dbReference type="Pfam" id="PF03208">
    <property type="entry name" value="PRA1"/>
    <property type="match status" value="1"/>
</dbReference>
<comment type="subcellular location">
    <subcellularLocation>
        <location evidence="1 5">Membrane</location>
        <topology evidence="1 5">Multi-pass membrane protein</topology>
    </subcellularLocation>
</comment>
<dbReference type="OrthoDB" id="63113at2759"/>
<organism evidence="6 7">
    <name type="scientific">Cutaneotrichosporon oleaginosum</name>
    <dbReference type="NCBI Taxonomy" id="879819"/>
    <lineage>
        <taxon>Eukaryota</taxon>
        <taxon>Fungi</taxon>
        <taxon>Dikarya</taxon>
        <taxon>Basidiomycota</taxon>
        <taxon>Agaricomycotina</taxon>
        <taxon>Tremellomycetes</taxon>
        <taxon>Trichosporonales</taxon>
        <taxon>Trichosporonaceae</taxon>
        <taxon>Cutaneotrichosporon</taxon>
    </lineage>
</organism>
<proteinExistence type="inferred from homology"/>
<evidence type="ECO:0000313" key="7">
    <source>
        <dbReference type="Proteomes" id="UP000053611"/>
    </source>
</evidence>
<dbReference type="Proteomes" id="UP000053611">
    <property type="component" value="Unassembled WGS sequence"/>
</dbReference>
<dbReference type="RefSeq" id="XP_018275240.1">
    <property type="nucleotide sequence ID" value="XM_018419595.1"/>
</dbReference>
<dbReference type="AlphaFoldDB" id="A0A0J1ATV2"/>
<dbReference type="STRING" id="879819.A0A0J1ATV2"/>
<comment type="similarity">
    <text evidence="5">Belongs to the PRA1 family.</text>
</comment>
<accession>A0A0J1ATV2</accession>
<evidence type="ECO:0000256" key="4">
    <source>
        <dbReference type="ARBA" id="ARBA00023136"/>
    </source>
</evidence>
<keyword evidence="4 5" id="KW-0472">Membrane</keyword>
<feature type="transmembrane region" description="Helical" evidence="5">
    <location>
        <begin position="52"/>
        <end position="74"/>
    </location>
</feature>
<reference evidence="6 7" key="1">
    <citation type="submission" date="2015-03" db="EMBL/GenBank/DDBJ databases">
        <title>Genomics and transcriptomics of the oil-accumulating basidiomycete yeast T. oleaginosus allow insights into substrate utilization and the diverse evolutionary trajectories of mating systems in fungi.</title>
        <authorList>
            <consortium name="DOE Joint Genome Institute"/>
            <person name="Kourist R."/>
            <person name="Kracht O."/>
            <person name="Bracharz F."/>
            <person name="Lipzen A."/>
            <person name="Nolan M."/>
            <person name="Ohm R."/>
            <person name="Grigoriev I."/>
            <person name="Sun S."/>
            <person name="Heitman J."/>
            <person name="Bruck T."/>
            <person name="Nowrousian M."/>
        </authorList>
    </citation>
    <scope>NUCLEOTIDE SEQUENCE [LARGE SCALE GENOMIC DNA]</scope>
    <source>
        <strain evidence="6 7">IBC0246</strain>
    </source>
</reference>